<organism evidence="9 10">
    <name type="scientific">Candidatus Jorgensenbacteria bacterium CG11_big_fil_rev_8_21_14_0_20_38_23</name>
    <dbReference type="NCBI Taxonomy" id="1974594"/>
    <lineage>
        <taxon>Bacteria</taxon>
        <taxon>Candidatus Joergenseniibacteriota</taxon>
    </lineage>
</organism>
<keyword evidence="5 7" id="KW-1133">Transmembrane helix</keyword>
<reference evidence="9 10" key="1">
    <citation type="submission" date="2017-09" db="EMBL/GenBank/DDBJ databases">
        <title>Depth-based differentiation of microbial function through sediment-hosted aquifers and enrichment of novel symbionts in the deep terrestrial subsurface.</title>
        <authorList>
            <person name="Probst A.J."/>
            <person name="Ladd B."/>
            <person name="Jarett J.K."/>
            <person name="Geller-Mcgrath D.E."/>
            <person name="Sieber C.M."/>
            <person name="Emerson J.B."/>
            <person name="Anantharaman K."/>
            <person name="Thomas B.C."/>
            <person name="Malmstrom R."/>
            <person name="Stieglmeier M."/>
            <person name="Klingl A."/>
            <person name="Woyke T."/>
            <person name="Ryan C.M."/>
            <person name="Banfield J.F."/>
        </authorList>
    </citation>
    <scope>NUCLEOTIDE SEQUENCE [LARGE SCALE GENOMIC DNA]</scope>
    <source>
        <strain evidence="9">CG11_big_fil_rev_8_21_14_0_20_38_23</strain>
    </source>
</reference>
<sequence>MDKIIIFLYHKSQVDNLLRFKKAFLIVGDAAVFYFSLLVTLFIRYPDTFSKNIFNEHLGPFSLVLVLWFLIFYIAGLYDFKNLKNSLQFLKTLGASVLINILTASALFYIFSFGISPKRNLLLFAFVFNLLTAFWRSGFNTLVSRRQPQKTLVIGDSPLIQETLNYLRQNPQLGYEVAGWLKRGINDPELANLSQIITDQKITTLIIPPYLKENQKLIQTLYKNLALGVEISDLTDFFEQVFKKTPLSELEEHWFLENLAKPRQLYETFKRPLEIFLTSIILLITSPLFLIIGFLIKITSPGPIIYKQTRIGQLKKPFILYKFRTMKADAEKNGPQWASKNDSRVTFIGRILRFCHLDELPQLFNIFKGELSFVGPRPERPEFIKELKEKIPYYEIRHLVKPGITGWAQINYRYGASLEDAYKKLEYDIFYLKNRSLILDLLIILKTIKAIFATPR</sequence>
<comment type="similarity">
    <text evidence="2">Belongs to the bacterial sugar transferase family.</text>
</comment>
<gene>
    <name evidence="9" type="ORF">COV54_00925</name>
</gene>
<evidence type="ECO:0000256" key="5">
    <source>
        <dbReference type="ARBA" id="ARBA00022989"/>
    </source>
</evidence>
<evidence type="ECO:0000256" key="7">
    <source>
        <dbReference type="SAM" id="Phobius"/>
    </source>
</evidence>
<keyword evidence="4 7" id="KW-0812">Transmembrane</keyword>
<evidence type="ECO:0000256" key="6">
    <source>
        <dbReference type="ARBA" id="ARBA00023136"/>
    </source>
</evidence>
<comment type="caution">
    <text evidence="9">The sequence shown here is derived from an EMBL/GenBank/DDBJ whole genome shotgun (WGS) entry which is preliminary data.</text>
</comment>
<evidence type="ECO:0000256" key="2">
    <source>
        <dbReference type="ARBA" id="ARBA00006464"/>
    </source>
</evidence>
<name>A0A2H0NH23_9BACT</name>
<evidence type="ECO:0000256" key="3">
    <source>
        <dbReference type="ARBA" id="ARBA00022679"/>
    </source>
</evidence>
<dbReference type="InterPro" id="IPR003362">
    <property type="entry name" value="Bact_transf"/>
</dbReference>
<keyword evidence="6 7" id="KW-0472">Membrane</keyword>
<protein>
    <recommendedName>
        <fullName evidence="8">Bacterial sugar transferase domain-containing protein</fullName>
    </recommendedName>
</protein>
<feature type="transmembrane region" description="Helical" evidence="7">
    <location>
        <begin position="121"/>
        <end position="139"/>
    </location>
</feature>
<feature type="transmembrane region" description="Helical" evidence="7">
    <location>
        <begin position="273"/>
        <end position="296"/>
    </location>
</feature>
<keyword evidence="3" id="KW-0808">Transferase</keyword>
<evidence type="ECO:0000256" key="4">
    <source>
        <dbReference type="ARBA" id="ARBA00022692"/>
    </source>
</evidence>
<comment type="subcellular location">
    <subcellularLocation>
        <location evidence="1">Membrane</location>
        <topology evidence="1">Multi-pass membrane protein</topology>
    </subcellularLocation>
</comment>
<dbReference type="Pfam" id="PF02397">
    <property type="entry name" value="Bac_transf"/>
    <property type="match status" value="1"/>
</dbReference>
<dbReference type="Proteomes" id="UP000228867">
    <property type="component" value="Unassembled WGS sequence"/>
</dbReference>
<evidence type="ECO:0000259" key="8">
    <source>
        <dbReference type="Pfam" id="PF02397"/>
    </source>
</evidence>
<dbReference type="PANTHER" id="PTHR30576">
    <property type="entry name" value="COLANIC BIOSYNTHESIS UDP-GLUCOSE LIPID CARRIER TRANSFERASE"/>
    <property type="match status" value="1"/>
</dbReference>
<dbReference type="InterPro" id="IPR017475">
    <property type="entry name" value="EPS_sugar_tfrase"/>
</dbReference>
<feature type="domain" description="Bacterial sugar transferase" evidence="8">
    <location>
        <begin position="270"/>
        <end position="452"/>
    </location>
</feature>
<dbReference type="EMBL" id="PCWR01000021">
    <property type="protein sequence ID" value="PIR07465.1"/>
    <property type="molecule type" value="Genomic_DNA"/>
</dbReference>
<evidence type="ECO:0000313" key="9">
    <source>
        <dbReference type="EMBL" id="PIR07465.1"/>
    </source>
</evidence>
<dbReference type="PANTHER" id="PTHR30576:SF0">
    <property type="entry name" value="UNDECAPRENYL-PHOSPHATE N-ACETYLGALACTOSAMINYL 1-PHOSPHATE TRANSFERASE-RELATED"/>
    <property type="match status" value="1"/>
</dbReference>
<evidence type="ECO:0000313" key="10">
    <source>
        <dbReference type="Proteomes" id="UP000228867"/>
    </source>
</evidence>
<feature type="transmembrane region" description="Helical" evidence="7">
    <location>
        <begin position="23"/>
        <end position="45"/>
    </location>
</feature>
<dbReference type="GO" id="GO:0016780">
    <property type="term" value="F:phosphotransferase activity, for other substituted phosphate groups"/>
    <property type="evidence" value="ECO:0007669"/>
    <property type="project" value="TreeGrafter"/>
</dbReference>
<dbReference type="AlphaFoldDB" id="A0A2H0NH23"/>
<dbReference type="NCBIfam" id="TIGR03025">
    <property type="entry name" value="EPS_sugtrans"/>
    <property type="match status" value="1"/>
</dbReference>
<feature type="transmembrane region" description="Helical" evidence="7">
    <location>
        <begin position="57"/>
        <end position="80"/>
    </location>
</feature>
<evidence type="ECO:0000256" key="1">
    <source>
        <dbReference type="ARBA" id="ARBA00004141"/>
    </source>
</evidence>
<proteinExistence type="inferred from homology"/>
<feature type="transmembrane region" description="Helical" evidence="7">
    <location>
        <begin position="92"/>
        <end position="115"/>
    </location>
</feature>
<accession>A0A2H0NH23</accession>
<dbReference type="GO" id="GO:0016020">
    <property type="term" value="C:membrane"/>
    <property type="evidence" value="ECO:0007669"/>
    <property type="project" value="UniProtKB-SubCell"/>
</dbReference>